<dbReference type="GO" id="GO:0022857">
    <property type="term" value="F:transmembrane transporter activity"/>
    <property type="evidence" value="ECO:0007669"/>
    <property type="project" value="TreeGrafter"/>
</dbReference>
<dbReference type="SUPFAM" id="SSF52540">
    <property type="entry name" value="P-loop containing nucleoside triphosphate hydrolases"/>
    <property type="match status" value="1"/>
</dbReference>
<accession>A0A7C1JP01</accession>
<gene>
    <name evidence="5" type="ORF">ENQ35_04015</name>
</gene>
<dbReference type="GO" id="GO:0005886">
    <property type="term" value="C:plasma membrane"/>
    <property type="evidence" value="ECO:0007669"/>
    <property type="project" value="TreeGrafter"/>
</dbReference>
<dbReference type="CDD" id="cd03255">
    <property type="entry name" value="ABC_MJ0796_LolCDE_FtsE"/>
    <property type="match status" value="1"/>
</dbReference>
<dbReference type="PROSITE" id="PS00211">
    <property type="entry name" value="ABC_TRANSPORTER_1"/>
    <property type="match status" value="1"/>
</dbReference>
<evidence type="ECO:0000313" key="5">
    <source>
        <dbReference type="EMBL" id="HDW51877.1"/>
    </source>
</evidence>
<dbReference type="SMART" id="SM00382">
    <property type="entry name" value="AAA"/>
    <property type="match status" value="1"/>
</dbReference>
<proteinExistence type="predicted"/>
<dbReference type="PANTHER" id="PTHR24220">
    <property type="entry name" value="IMPORT ATP-BINDING PROTEIN"/>
    <property type="match status" value="1"/>
</dbReference>
<dbReference type="PROSITE" id="PS50893">
    <property type="entry name" value="ABC_TRANSPORTER_2"/>
    <property type="match status" value="1"/>
</dbReference>
<dbReference type="GO" id="GO:0016887">
    <property type="term" value="F:ATP hydrolysis activity"/>
    <property type="evidence" value="ECO:0007669"/>
    <property type="project" value="InterPro"/>
</dbReference>
<dbReference type="Gene3D" id="3.40.50.300">
    <property type="entry name" value="P-loop containing nucleotide triphosphate hydrolases"/>
    <property type="match status" value="1"/>
</dbReference>
<dbReference type="GO" id="GO:0098796">
    <property type="term" value="C:membrane protein complex"/>
    <property type="evidence" value="ECO:0007669"/>
    <property type="project" value="UniProtKB-ARBA"/>
</dbReference>
<protein>
    <submittedName>
        <fullName evidence="5">ABC transporter ATP-binding protein</fullName>
    </submittedName>
</protein>
<dbReference type="InterPro" id="IPR017871">
    <property type="entry name" value="ABC_transporter-like_CS"/>
</dbReference>
<evidence type="ECO:0000259" key="4">
    <source>
        <dbReference type="PROSITE" id="PS50893"/>
    </source>
</evidence>
<dbReference type="InterPro" id="IPR017911">
    <property type="entry name" value="MacB-like_ATP-bd"/>
</dbReference>
<feature type="domain" description="ABC transporter" evidence="4">
    <location>
        <begin position="2"/>
        <end position="228"/>
    </location>
</feature>
<sequence>MIYTENLSKTFRRGREEVHALVDLSLKIEAGEFVAVLGPSGSGKSTLLNLIGLLDRPTSGRISIAGKPCEKLGTRETVILRRNIIGFVFQQFLLVPTMTALENVLLPMYFAGVPAPQARKRAVELLHRVGLGNRLSHLPSQMSGGEIQRVAVARALANNPSILLADEPTGNLDSYTAQEVFNLLREINQAGTTVVVVTHNAELAASLPRVITIRDGKVITDVKKGTPVA</sequence>
<keyword evidence="2" id="KW-0547">Nucleotide-binding</keyword>
<organism evidence="5">
    <name type="scientific">Ammonifex degensii</name>
    <dbReference type="NCBI Taxonomy" id="42838"/>
    <lineage>
        <taxon>Bacteria</taxon>
        <taxon>Bacillati</taxon>
        <taxon>Bacillota</taxon>
        <taxon>Clostridia</taxon>
        <taxon>Thermoanaerobacterales</taxon>
        <taxon>Thermoanaerobacteraceae</taxon>
        <taxon>Ammonifex</taxon>
    </lineage>
</organism>
<keyword evidence="1" id="KW-0813">Transport</keyword>
<dbReference type="GO" id="GO:0005524">
    <property type="term" value="F:ATP binding"/>
    <property type="evidence" value="ECO:0007669"/>
    <property type="project" value="UniProtKB-KW"/>
</dbReference>
<dbReference type="AlphaFoldDB" id="A0A7C1JP01"/>
<dbReference type="Pfam" id="PF00005">
    <property type="entry name" value="ABC_tran"/>
    <property type="match status" value="1"/>
</dbReference>
<dbReference type="EMBL" id="DSMV01000246">
    <property type="protein sequence ID" value="HDW51877.1"/>
    <property type="molecule type" value="Genomic_DNA"/>
</dbReference>
<evidence type="ECO:0000256" key="2">
    <source>
        <dbReference type="ARBA" id="ARBA00022741"/>
    </source>
</evidence>
<evidence type="ECO:0000256" key="3">
    <source>
        <dbReference type="ARBA" id="ARBA00022840"/>
    </source>
</evidence>
<name>A0A7C1JP01_9THEO</name>
<evidence type="ECO:0000256" key="1">
    <source>
        <dbReference type="ARBA" id="ARBA00022448"/>
    </source>
</evidence>
<dbReference type="InterPro" id="IPR003439">
    <property type="entry name" value="ABC_transporter-like_ATP-bd"/>
</dbReference>
<comment type="caution">
    <text evidence="5">The sequence shown here is derived from an EMBL/GenBank/DDBJ whole genome shotgun (WGS) entry which is preliminary data.</text>
</comment>
<dbReference type="InterPro" id="IPR027417">
    <property type="entry name" value="P-loop_NTPase"/>
</dbReference>
<reference evidence="5" key="1">
    <citation type="journal article" date="2020" name="mSystems">
        <title>Genome- and Community-Level Interaction Insights into Carbon Utilization and Element Cycling Functions of Hydrothermarchaeota in Hydrothermal Sediment.</title>
        <authorList>
            <person name="Zhou Z."/>
            <person name="Liu Y."/>
            <person name="Xu W."/>
            <person name="Pan J."/>
            <person name="Luo Z.H."/>
            <person name="Li M."/>
        </authorList>
    </citation>
    <scope>NUCLEOTIDE SEQUENCE [LARGE SCALE GENOMIC DNA]</scope>
    <source>
        <strain evidence="5">SpSt-301</strain>
    </source>
</reference>
<dbReference type="FunFam" id="3.40.50.300:FF:000032">
    <property type="entry name" value="Export ABC transporter ATP-binding protein"/>
    <property type="match status" value="1"/>
</dbReference>
<dbReference type="InterPro" id="IPR003593">
    <property type="entry name" value="AAA+_ATPase"/>
</dbReference>
<keyword evidence="3 5" id="KW-0067">ATP-binding</keyword>
<dbReference type="InterPro" id="IPR015854">
    <property type="entry name" value="ABC_transpr_LolD-like"/>
</dbReference>